<dbReference type="SUPFAM" id="SSF69255">
    <property type="entry name" value="gp5 N-terminal domain-like"/>
    <property type="match status" value="1"/>
</dbReference>
<dbReference type="Pfam" id="PF04717">
    <property type="entry name" value="Phage_base_V"/>
    <property type="match status" value="1"/>
</dbReference>
<dbReference type="RefSeq" id="WP_073093343.1">
    <property type="nucleotide sequence ID" value="NZ_FRCY01000003.1"/>
</dbReference>
<dbReference type="NCBIfam" id="TIGR01646">
    <property type="entry name" value="vgr_GE"/>
    <property type="match status" value="1"/>
</dbReference>
<dbReference type="InterPro" id="IPR006531">
    <property type="entry name" value="Gp5/Vgr_OB"/>
</dbReference>
<dbReference type="InterPro" id="IPR037026">
    <property type="entry name" value="Vgr_OB-fold_dom_sf"/>
</dbReference>
<dbReference type="InterPro" id="IPR006533">
    <property type="entry name" value="T6SS_Vgr_RhsGE"/>
</dbReference>
<dbReference type="Proteomes" id="UP000184513">
    <property type="component" value="Unassembled WGS sequence"/>
</dbReference>
<dbReference type="STRING" id="388280.SAMN04488057_10355"/>
<proteinExistence type="predicted"/>
<dbReference type="AlphaFoldDB" id="A0A1M7L0M6"/>
<protein>
    <submittedName>
        <fullName evidence="2">Rhs element Vgr protein</fullName>
    </submittedName>
</protein>
<dbReference type="OrthoDB" id="1907165at2"/>
<feature type="domain" description="Gp5/Type VI secretion system Vgr protein OB-fold" evidence="1">
    <location>
        <begin position="378"/>
        <end position="452"/>
    </location>
</feature>
<evidence type="ECO:0000313" key="2">
    <source>
        <dbReference type="EMBL" id="SHM71421.1"/>
    </source>
</evidence>
<keyword evidence="3" id="KW-1185">Reference proteome</keyword>
<sequence length="581" mass="63473">MPNNNVIQTSRSSDLVTFDLIIEGDTLPDTVHVQSIVVQKEVNRIPYAKISIVDGDVSLGDFPLSNEDTFIPGNEIEILAGYHSDNESIFKGIIINHKLRVRDGRQELVIECRDKACKMHLNRSSGYFYEQKDSDLMEQLISRNGLEAEVTPTNYTHPELIQYQCTDWDFLVTRAQANGRIVVVEGGKVLVTEPDLAQDSLETVTFGANILEFDAEIDARNQVESVSAQAWNPADQVMEKIDANDPEIRLNGNLTPSNLADRMGLGPIDLRNGGRIAEVSLQDWADSKWLLQQLSKIRGRVKFQGIPQAAPGKLIDLSGVGNRFSGKAFVSGVMHQLAEGNWTVDVQFGMDPEWFSEKFPIHAQPASGLFGAVKGLQIGKVSQLQDDPEGEDRIMVTLPIINGEERGIWCRLAGLDAGNERGMVFRPEIEDEVIVGFINEDPNQAVVLGSLHSSKNPAPIAMADDNHQKGYVSREGIKILIDDETAAVTIETPKGKKFSLDDDADQMEMSDDHGNTVILNADGIEVESAGDLTLKCSGDLSLEGTNVKVKAQAEFTAEGSAGSTVSSSATTTIKGSLIQIN</sequence>
<gene>
    <name evidence="2" type="ORF">SAMN04488057_10355</name>
</gene>
<dbReference type="EMBL" id="FRCY01000003">
    <property type="protein sequence ID" value="SHM71421.1"/>
    <property type="molecule type" value="Genomic_DNA"/>
</dbReference>
<accession>A0A1M7L0M6</accession>
<reference evidence="2 3" key="1">
    <citation type="submission" date="2016-11" db="EMBL/GenBank/DDBJ databases">
        <authorList>
            <person name="Jaros S."/>
            <person name="Januszkiewicz K."/>
            <person name="Wedrychowicz H."/>
        </authorList>
    </citation>
    <scope>NUCLEOTIDE SEQUENCE [LARGE SCALE GENOMIC DNA]</scope>
    <source>
        <strain evidence="2 3">CGMCC 1.6102</strain>
    </source>
</reference>
<organism evidence="2 3">
    <name type="scientific">Cyclobacterium lianum</name>
    <dbReference type="NCBI Taxonomy" id="388280"/>
    <lineage>
        <taxon>Bacteria</taxon>
        <taxon>Pseudomonadati</taxon>
        <taxon>Bacteroidota</taxon>
        <taxon>Cytophagia</taxon>
        <taxon>Cytophagales</taxon>
        <taxon>Cyclobacteriaceae</taxon>
        <taxon>Cyclobacterium</taxon>
    </lineage>
</organism>
<evidence type="ECO:0000259" key="1">
    <source>
        <dbReference type="Pfam" id="PF04717"/>
    </source>
</evidence>
<dbReference type="SUPFAM" id="SSF69279">
    <property type="entry name" value="Phage tail proteins"/>
    <property type="match status" value="1"/>
</dbReference>
<dbReference type="Gene3D" id="2.40.50.230">
    <property type="entry name" value="Gp5 N-terminal domain"/>
    <property type="match status" value="1"/>
</dbReference>
<evidence type="ECO:0000313" key="3">
    <source>
        <dbReference type="Proteomes" id="UP000184513"/>
    </source>
</evidence>
<name>A0A1M7L0M6_9BACT</name>